<protein>
    <submittedName>
        <fullName evidence="2">Alpha-beta hydrolase superfamily lysophospholipase</fullName>
    </submittedName>
</protein>
<name>A0A852U1I3_9ACTN</name>
<evidence type="ECO:0000313" key="2">
    <source>
        <dbReference type="EMBL" id="NYE50716.1"/>
    </source>
</evidence>
<keyword evidence="2" id="KW-0378">Hydrolase</keyword>
<evidence type="ECO:0000313" key="3">
    <source>
        <dbReference type="Proteomes" id="UP000589036"/>
    </source>
</evidence>
<dbReference type="RefSeq" id="WP_179646156.1">
    <property type="nucleotide sequence ID" value="NZ_BAAAYY010000045.1"/>
</dbReference>
<dbReference type="SUPFAM" id="SSF53474">
    <property type="entry name" value="alpha/beta-Hydrolases"/>
    <property type="match status" value="1"/>
</dbReference>
<proteinExistence type="predicted"/>
<dbReference type="Gene3D" id="3.40.50.1820">
    <property type="entry name" value="alpha/beta hydrolase"/>
    <property type="match status" value="1"/>
</dbReference>
<dbReference type="Pfam" id="PF12146">
    <property type="entry name" value="Hydrolase_4"/>
    <property type="match status" value="1"/>
</dbReference>
<reference evidence="2 3" key="1">
    <citation type="submission" date="2020-07" db="EMBL/GenBank/DDBJ databases">
        <title>Sequencing the genomes of 1000 actinobacteria strains.</title>
        <authorList>
            <person name="Klenk H.-P."/>
        </authorList>
    </citation>
    <scope>NUCLEOTIDE SEQUENCE [LARGE SCALE GENOMIC DNA]</scope>
    <source>
        <strain evidence="2 3">CXB654</strain>
    </source>
</reference>
<dbReference type="GO" id="GO:0016787">
    <property type="term" value="F:hydrolase activity"/>
    <property type="evidence" value="ECO:0007669"/>
    <property type="project" value="UniProtKB-KW"/>
</dbReference>
<gene>
    <name evidence="2" type="ORF">HDA32_005836</name>
</gene>
<accession>A0A852U1I3</accession>
<dbReference type="Proteomes" id="UP000589036">
    <property type="component" value="Unassembled WGS sequence"/>
</dbReference>
<dbReference type="InterPro" id="IPR029058">
    <property type="entry name" value="AB_hydrolase_fold"/>
</dbReference>
<dbReference type="InterPro" id="IPR022742">
    <property type="entry name" value="Hydrolase_4"/>
</dbReference>
<dbReference type="AlphaFoldDB" id="A0A852U1I3"/>
<comment type="caution">
    <text evidence="2">The sequence shown here is derived from an EMBL/GenBank/DDBJ whole genome shotgun (WGS) entry which is preliminary data.</text>
</comment>
<sequence>MRPLEVTTPDGIELDAVVHPPASGTSRGTVVQAHGITVDRDEGGMFVRLAERLAAQGFTAVRFSYRGHGLSGGEQRGATIAGEMLDLQSVIDRATEVAPGPVSLVAASFGAVSACLSLRLLRERVANLVLWNPVLDLEHTFLSPELPWGRENFGADGRRAVREQGYLLIDGEFRLGRVMWEEFHHYRPADAFAADGTRALVVHGDRDTYVSFDIAKAAALSRPDTAFHTIAGSDHGFDTPEFEDEAIATTTAWLAGSERARR</sequence>
<organism evidence="2 3">
    <name type="scientific">Spinactinospora alkalitolerans</name>
    <dbReference type="NCBI Taxonomy" id="687207"/>
    <lineage>
        <taxon>Bacteria</taxon>
        <taxon>Bacillati</taxon>
        <taxon>Actinomycetota</taxon>
        <taxon>Actinomycetes</taxon>
        <taxon>Streptosporangiales</taxon>
        <taxon>Nocardiopsidaceae</taxon>
        <taxon>Spinactinospora</taxon>
    </lineage>
</organism>
<evidence type="ECO:0000259" key="1">
    <source>
        <dbReference type="Pfam" id="PF12146"/>
    </source>
</evidence>
<dbReference type="EMBL" id="JACCCC010000001">
    <property type="protein sequence ID" value="NYE50716.1"/>
    <property type="molecule type" value="Genomic_DNA"/>
</dbReference>
<keyword evidence="3" id="KW-1185">Reference proteome</keyword>
<feature type="domain" description="Serine aminopeptidase S33" evidence="1">
    <location>
        <begin position="26"/>
        <end position="142"/>
    </location>
</feature>